<dbReference type="EMBL" id="QBLH01000104">
    <property type="protein sequence ID" value="TGZ57943.1"/>
    <property type="molecule type" value="Genomic_DNA"/>
</dbReference>
<name>A0A4S2L590_9HYME</name>
<accession>A0A4S2L590</accession>
<evidence type="ECO:0000313" key="1">
    <source>
        <dbReference type="EMBL" id="TGZ57943.1"/>
    </source>
</evidence>
<organism evidence="1 2">
    <name type="scientific">Temnothorax longispinosus</name>
    <dbReference type="NCBI Taxonomy" id="300112"/>
    <lineage>
        <taxon>Eukaryota</taxon>
        <taxon>Metazoa</taxon>
        <taxon>Ecdysozoa</taxon>
        <taxon>Arthropoda</taxon>
        <taxon>Hexapoda</taxon>
        <taxon>Insecta</taxon>
        <taxon>Pterygota</taxon>
        <taxon>Neoptera</taxon>
        <taxon>Endopterygota</taxon>
        <taxon>Hymenoptera</taxon>
        <taxon>Apocrita</taxon>
        <taxon>Aculeata</taxon>
        <taxon>Formicoidea</taxon>
        <taxon>Formicidae</taxon>
        <taxon>Myrmicinae</taxon>
        <taxon>Temnothorax</taxon>
    </lineage>
</organism>
<evidence type="ECO:0000313" key="2">
    <source>
        <dbReference type="Proteomes" id="UP000310200"/>
    </source>
</evidence>
<dbReference type="AlphaFoldDB" id="A0A4S2L590"/>
<keyword evidence="2" id="KW-1185">Reference proteome</keyword>
<comment type="caution">
    <text evidence="1">The sequence shown here is derived from an EMBL/GenBank/DDBJ whole genome shotgun (WGS) entry which is preliminary data.</text>
</comment>
<dbReference type="Proteomes" id="UP000310200">
    <property type="component" value="Unassembled WGS sequence"/>
</dbReference>
<protein>
    <submittedName>
        <fullName evidence="1">Uncharacterized protein</fullName>
    </submittedName>
</protein>
<reference evidence="1 2" key="1">
    <citation type="journal article" date="2019" name="Philos. Trans. R. Soc. Lond., B, Biol. Sci.">
        <title>Ant behaviour and brain gene expression of defending hosts depend on the ecological success of the intruding social parasite.</title>
        <authorList>
            <person name="Kaur R."/>
            <person name="Stoldt M."/>
            <person name="Jongepier E."/>
            <person name="Feldmeyer B."/>
            <person name="Menzel F."/>
            <person name="Bornberg-Bauer E."/>
            <person name="Foitzik S."/>
        </authorList>
    </citation>
    <scope>NUCLEOTIDE SEQUENCE [LARGE SCALE GENOMIC DNA]</scope>
    <source>
        <tissue evidence="1">Whole body</tissue>
    </source>
</reference>
<gene>
    <name evidence="1" type="ORF">DBV15_07570</name>
</gene>
<sequence>MSWNVLCQRLGTARSGRSICAMLVARENTSIVSLPSCTAFSKSGNMVSKPGNPGGGFSEDFS</sequence>
<proteinExistence type="predicted"/>